<feature type="transmembrane region" description="Helical" evidence="1">
    <location>
        <begin position="130"/>
        <end position="148"/>
    </location>
</feature>
<organism evidence="2">
    <name type="scientific">bioreactor metagenome</name>
    <dbReference type="NCBI Taxonomy" id="1076179"/>
    <lineage>
        <taxon>unclassified sequences</taxon>
        <taxon>metagenomes</taxon>
        <taxon>ecological metagenomes</taxon>
    </lineage>
</organism>
<reference evidence="2" key="1">
    <citation type="submission" date="2019-08" db="EMBL/GenBank/DDBJ databases">
        <authorList>
            <person name="Kucharzyk K."/>
            <person name="Murdoch R.W."/>
            <person name="Higgins S."/>
            <person name="Loffler F."/>
        </authorList>
    </citation>
    <scope>NUCLEOTIDE SEQUENCE</scope>
</reference>
<evidence type="ECO:0008006" key="3">
    <source>
        <dbReference type="Google" id="ProtNLM"/>
    </source>
</evidence>
<evidence type="ECO:0000256" key="1">
    <source>
        <dbReference type="SAM" id="Phobius"/>
    </source>
</evidence>
<accession>A0A645BF67</accession>
<gene>
    <name evidence="2" type="ORF">SDC9_107205</name>
</gene>
<sequence length="283" mass="31776">MIMQKDTLLIGDQTLLKYQKSIPKGANLIFGEVQSANNSLEIIGKPKIDTLSESGGVINLSADFTVTAFDSGSFVMPPVPAYLEKPDGTIDTLWFGGDTLEFKSIQIDTTTFKPFDVKGQINYPYTFKEFLPWGGGLLLLAAIVYLIIRLIRRKRAGKSLLSKDETPDPPHVAALKKIEQLKGQKLIESDRQKLFYSTLTDILREYMESRFSFGAMELTSAQILDVLKTKEIDKKVYSSVQELLSTSDLVKFAKYKADMIENERSIPIAIEFINATKVEEIEK</sequence>
<keyword evidence="1" id="KW-0812">Transmembrane</keyword>
<keyword evidence="1" id="KW-1133">Transmembrane helix</keyword>
<dbReference type="EMBL" id="VSSQ01017758">
    <property type="protein sequence ID" value="MPM60354.1"/>
    <property type="molecule type" value="Genomic_DNA"/>
</dbReference>
<dbReference type="AlphaFoldDB" id="A0A645BF67"/>
<keyword evidence="1" id="KW-0472">Membrane</keyword>
<proteinExistence type="predicted"/>
<protein>
    <recommendedName>
        <fullName evidence="3">Protein BatD</fullName>
    </recommendedName>
</protein>
<name>A0A645BF67_9ZZZZ</name>
<evidence type="ECO:0000313" key="2">
    <source>
        <dbReference type="EMBL" id="MPM60354.1"/>
    </source>
</evidence>
<comment type="caution">
    <text evidence="2">The sequence shown here is derived from an EMBL/GenBank/DDBJ whole genome shotgun (WGS) entry which is preliminary data.</text>
</comment>